<dbReference type="PANTHER" id="PTHR15036">
    <property type="entry name" value="PIKACHURIN-LIKE PROTEIN"/>
    <property type="match status" value="1"/>
</dbReference>
<accession>A0A060WJN6</accession>
<organism evidence="3 4">
    <name type="scientific">Oncorhynchus mykiss</name>
    <name type="common">Rainbow trout</name>
    <name type="synonym">Salmo gairdneri</name>
    <dbReference type="NCBI Taxonomy" id="8022"/>
    <lineage>
        <taxon>Eukaryota</taxon>
        <taxon>Metazoa</taxon>
        <taxon>Chordata</taxon>
        <taxon>Craniata</taxon>
        <taxon>Vertebrata</taxon>
        <taxon>Euteleostomi</taxon>
        <taxon>Actinopterygii</taxon>
        <taxon>Neopterygii</taxon>
        <taxon>Teleostei</taxon>
        <taxon>Protacanthopterygii</taxon>
        <taxon>Salmoniformes</taxon>
        <taxon>Salmonidae</taxon>
        <taxon>Salmoninae</taxon>
        <taxon>Oncorhynchus</taxon>
    </lineage>
</organism>
<dbReference type="InterPro" id="IPR001791">
    <property type="entry name" value="Laminin_G"/>
</dbReference>
<evidence type="ECO:0000313" key="4">
    <source>
        <dbReference type="Proteomes" id="UP000193380"/>
    </source>
</evidence>
<dbReference type="PANTHER" id="PTHR15036:SF81">
    <property type="entry name" value="LAMININ SUBUNIT ALPHA-1"/>
    <property type="match status" value="1"/>
</dbReference>
<proteinExistence type="predicted"/>
<dbReference type="Pfam" id="PF02210">
    <property type="entry name" value="Laminin_G_2"/>
    <property type="match status" value="1"/>
</dbReference>
<dbReference type="STRING" id="8022.A0A060WJN6"/>
<dbReference type="AlphaFoldDB" id="A0A060WJN6"/>
<name>A0A060WJN6_ONCMY</name>
<comment type="caution">
    <text evidence="1">Lacks conserved residue(s) required for the propagation of feature annotation.</text>
</comment>
<evidence type="ECO:0000256" key="1">
    <source>
        <dbReference type="PROSITE-ProRule" id="PRU00122"/>
    </source>
</evidence>
<dbReference type="EMBL" id="FR904576">
    <property type="protein sequence ID" value="CDQ67201.1"/>
    <property type="molecule type" value="Genomic_DNA"/>
</dbReference>
<evidence type="ECO:0000313" key="3">
    <source>
        <dbReference type="EMBL" id="CDQ67201.1"/>
    </source>
</evidence>
<dbReference type="PROSITE" id="PS50025">
    <property type="entry name" value="LAM_G_DOMAIN"/>
    <property type="match status" value="1"/>
</dbReference>
<dbReference type="InterPro" id="IPR013320">
    <property type="entry name" value="ConA-like_dom_sf"/>
</dbReference>
<protein>
    <recommendedName>
        <fullName evidence="2">Laminin G domain-containing protein</fullName>
    </recommendedName>
</protein>
<reference evidence="3" key="1">
    <citation type="journal article" date="2014" name="Nat. Commun.">
        <title>The rainbow trout genome provides novel insights into evolution after whole-genome duplication in vertebrates.</title>
        <authorList>
            <person name="Berthelot C."/>
            <person name="Brunet F."/>
            <person name="Chalopin D."/>
            <person name="Juanchich A."/>
            <person name="Bernard M."/>
            <person name="Noel B."/>
            <person name="Bento P."/>
            <person name="Da Silva C."/>
            <person name="Labadie K."/>
            <person name="Alberti A."/>
            <person name="Aury J.M."/>
            <person name="Louis A."/>
            <person name="Dehais P."/>
            <person name="Bardou P."/>
            <person name="Montfort J."/>
            <person name="Klopp C."/>
            <person name="Cabau C."/>
            <person name="Gaspin C."/>
            <person name="Thorgaard G.H."/>
            <person name="Boussaha M."/>
            <person name="Quillet E."/>
            <person name="Guyomard R."/>
            <person name="Galiana D."/>
            <person name="Bobe J."/>
            <person name="Volff J.N."/>
            <person name="Genet C."/>
            <person name="Wincker P."/>
            <person name="Jaillon O."/>
            <person name="Roest Crollius H."/>
            <person name="Guiguen Y."/>
        </authorList>
    </citation>
    <scope>NUCLEOTIDE SEQUENCE [LARGE SCALE GENOMIC DNA]</scope>
</reference>
<dbReference type="Proteomes" id="UP000193380">
    <property type="component" value="Unassembled WGS sequence"/>
</dbReference>
<dbReference type="SMART" id="SM00282">
    <property type="entry name" value="LamG"/>
    <property type="match status" value="1"/>
</dbReference>
<sequence length="223" mass="23734">MQVTHSLAGCIQKVLLNSVKLNTQSPVSEQSTAHCFTAAQDGTFFNGSGYAALIKNGYKVGSDMEVSLEFRSTVSDGVLLGVSSAKVDAIGLELANGQAVFHVNNGAGRVSATSRLGWWLCDGLWHTLLAKKTKNTLSLTVDGVTVLTDNPHPQSTSAETKDPVYVGGFPVGVKQNCLTSRMPFRGCMRNIRLIKGHMTNILDFSTAFTLQGVSPHSCPSTAT</sequence>
<evidence type="ECO:0000259" key="2">
    <source>
        <dbReference type="PROSITE" id="PS50025"/>
    </source>
</evidence>
<dbReference type="CDD" id="cd00110">
    <property type="entry name" value="LamG"/>
    <property type="match status" value="1"/>
</dbReference>
<dbReference type="PaxDb" id="8022-A0A060WJN6"/>
<dbReference type="SUPFAM" id="SSF49899">
    <property type="entry name" value="Concanavalin A-like lectins/glucanases"/>
    <property type="match status" value="1"/>
</dbReference>
<dbReference type="InterPro" id="IPR050372">
    <property type="entry name" value="Neurexin-related_CASP"/>
</dbReference>
<dbReference type="Gene3D" id="2.60.120.200">
    <property type="match status" value="2"/>
</dbReference>
<gene>
    <name evidence="3" type="ORF">GSONMT00046321001</name>
</gene>
<feature type="domain" description="Laminin G" evidence="2">
    <location>
        <begin position="40"/>
        <end position="218"/>
    </location>
</feature>
<reference evidence="3" key="2">
    <citation type="submission" date="2014-03" db="EMBL/GenBank/DDBJ databases">
        <authorList>
            <person name="Genoscope - CEA"/>
        </authorList>
    </citation>
    <scope>NUCLEOTIDE SEQUENCE</scope>
</reference>